<feature type="region of interest" description="Disordered" evidence="1">
    <location>
        <begin position="75"/>
        <end position="111"/>
    </location>
</feature>
<sequence>MCHKQSKLSPSPSPLQQLPQHQIPPQYATILPSTVTDGIALLEGLVENSTFSMSDVERINALASRVSAAAAAGLASAGGGGSARLGPASASAAGGGSADLGPASASPPPSS</sequence>
<accession>A0A815UXD5</accession>
<dbReference type="EMBL" id="CAJNOU010007474">
    <property type="protein sequence ID" value="CAF1525246.1"/>
    <property type="molecule type" value="Genomic_DNA"/>
</dbReference>
<feature type="compositionally biased region" description="Low complexity" evidence="1">
    <location>
        <begin position="7"/>
        <end position="21"/>
    </location>
</feature>
<protein>
    <submittedName>
        <fullName evidence="2">Uncharacterized protein</fullName>
    </submittedName>
</protein>
<proteinExistence type="predicted"/>
<comment type="caution">
    <text evidence="2">The sequence shown here is derived from an EMBL/GenBank/DDBJ whole genome shotgun (WGS) entry which is preliminary data.</text>
</comment>
<gene>
    <name evidence="2" type="ORF">SEV965_LOCUS37230</name>
</gene>
<evidence type="ECO:0000313" key="2">
    <source>
        <dbReference type="EMBL" id="CAF1525246.1"/>
    </source>
</evidence>
<dbReference type="AlphaFoldDB" id="A0A815UXD5"/>
<evidence type="ECO:0000256" key="1">
    <source>
        <dbReference type="SAM" id="MobiDB-lite"/>
    </source>
</evidence>
<organism evidence="2 3">
    <name type="scientific">Rotaria sordida</name>
    <dbReference type="NCBI Taxonomy" id="392033"/>
    <lineage>
        <taxon>Eukaryota</taxon>
        <taxon>Metazoa</taxon>
        <taxon>Spiralia</taxon>
        <taxon>Gnathifera</taxon>
        <taxon>Rotifera</taxon>
        <taxon>Eurotatoria</taxon>
        <taxon>Bdelloidea</taxon>
        <taxon>Philodinida</taxon>
        <taxon>Philodinidae</taxon>
        <taxon>Rotaria</taxon>
    </lineage>
</organism>
<reference evidence="2" key="1">
    <citation type="submission" date="2021-02" db="EMBL/GenBank/DDBJ databases">
        <authorList>
            <person name="Nowell W R."/>
        </authorList>
    </citation>
    <scope>NUCLEOTIDE SEQUENCE</scope>
</reference>
<evidence type="ECO:0000313" key="3">
    <source>
        <dbReference type="Proteomes" id="UP000663889"/>
    </source>
</evidence>
<feature type="region of interest" description="Disordered" evidence="1">
    <location>
        <begin position="1"/>
        <end position="21"/>
    </location>
</feature>
<name>A0A815UXD5_9BILA</name>
<dbReference type="Proteomes" id="UP000663889">
    <property type="component" value="Unassembled WGS sequence"/>
</dbReference>